<gene>
    <name evidence="4" type="ORF">F6B93_19915</name>
</gene>
<dbReference type="PANTHER" id="PTHR43669">
    <property type="entry name" value="5-KETO-D-GLUCONATE 5-REDUCTASE"/>
    <property type="match status" value="1"/>
</dbReference>
<name>A0A975K0Y1_9MYCO</name>
<feature type="region of interest" description="Disordered" evidence="3">
    <location>
        <begin position="254"/>
        <end position="276"/>
    </location>
</feature>
<evidence type="ECO:0000256" key="1">
    <source>
        <dbReference type="ARBA" id="ARBA00006484"/>
    </source>
</evidence>
<dbReference type="InterPro" id="IPR020904">
    <property type="entry name" value="Sc_DH/Rdtase_CS"/>
</dbReference>
<dbReference type="Pfam" id="PF00106">
    <property type="entry name" value="adh_short"/>
    <property type="match status" value="1"/>
</dbReference>
<evidence type="ECO:0000313" key="4">
    <source>
        <dbReference type="EMBL" id="QUR69033.1"/>
    </source>
</evidence>
<dbReference type="EMBL" id="CP046600">
    <property type="protein sequence ID" value="QUR69033.1"/>
    <property type="molecule type" value="Genomic_DNA"/>
</dbReference>
<sequence length="276" mass="29252">MPRFEPHPARRPAIVAGASSGIGAATATELASRGFPVALGARRVEKLTELVDKIRADGGEAVAFGLDVTDPDSVKSFVAHATAALGDIELLVSGAGDMVPGRLHEVSTDTFHEQVEIHLIGANRLATAVLPDMVARRRGDLIFVGSDVALRQRPHMGAYGAAKAGLVAMVTNLQMELEGTGVRASIVHPGPTLTGMGWQLSAEQVGPMLADWAKWGQARHNYFLRPGDLARAIAFVAETPRGSIVVNMEVQPEAPLTDAPEDRRELALPEEGMPNP</sequence>
<dbReference type="SUPFAM" id="SSF51735">
    <property type="entry name" value="NAD(P)-binding Rossmann-fold domains"/>
    <property type="match status" value="1"/>
</dbReference>
<dbReference type="RefSeq" id="WP_211696617.1">
    <property type="nucleotide sequence ID" value="NZ_CP046600.1"/>
</dbReference>
<reference evidence="4" key="1">
    <citation type="submission" date="2019-12" db="EMBL/GenBank/DDBJ databases">
        <title>Mycobacterium spongiae sp. nov.</title>
        <authorList>
            <person name="Stinear T."/>
        </authorList>
    </citation>
    <scope>NUCLEOTIDE SEQUENCE</scope>
    <source>
        <strain evidence="4">FSD4b-SM</strain>
    </source>
</reference>
<evidence type="ECO:0000313" key="5">
    <source>
        <dbReference type="Proteomes" id="UP000682202"/>
    </source>
</evidence>
<keyword evidence="5" id="KW-1185">Reference proteome</keyword>
<dbReference type="InterPro" id="IPR036291">
    <property type="entry name" value="NAD(P)-bd_dom_sf"/>
</dbReference>
<dbReference type="InterPro" id="IPR002347">
    <property type="entry name" value="SDR_fam"/>
</dbReference>
<dbReference type="GO" id="GO:0016491">
    <property type="term" value="F:oxidoreductase activity"/>
    <property type="evidence" value="ECO:0007669"/>
    <property type="project" value="UniProtKB-KW"/>
</dbReference>
<accession>A0A975K0Y1</accession>
<dbReference type="Gene3D" id="3.40.50.720">
    <property type="entry name" value="NAD(P)-binding Rossmann-like Domain"/>
    <property type="match status" value="1"/>
</dbReference>
<evidence type="ECO:0000256" key="2">
    <source>
        <dbReference type="ARBA" id="ARBA00023002"/>
    </source>
</evidence>
<evidence type="ECO:0000256" key="3">
    <source>
        <dbReference type="SAM" id="MobiDB-lite"/>
    </source>
</evidence>
<dbReference type="PROSITE" id="PS00061">
    <property type="entry name" value="ADH_SHORT"/>
    <property type="match status" value="1"/>
</dbReference>
<comment type="similarity">
    <text evidence="1">Belongs to the short-chain dehydrogenases/reductases (SDR) family.</text>
</comment>
<dbReference type="KEGG" id="mspg:F6B93_19915"/>
<dbReference type="AlphaFoldDB" id="A0A975K0Y1"/>
<proteinExistence type="inferred from homology"/>
<dbReference type="CDD" id="cd05233">
    <property type="entry name" value="SDR_c"/>
    <property type="match status" value="1"/>
</dbReference>
<keyword evidence="2" id="KW-0560">Oxidoreductase</keyword>
<dbReference type="NCBIfam" id="NF005854">
    <property type="entry name" value="PRK07775.1"/>
    <property type="match status" value="1"/>
</dbReference>
<dbReference type="PRINTS" id="PR00081">
    <property type="entry name" value="GDHRDH"/>
</dbReference>
<dbReference type="PANTHER" id="PTHR43669:SF3">
    <property type="entry name" value="ALCOHOL DEHYDROGENASE, PUTATIVE (AFU_ORTHOLOGUE AFUA_3G03445)-RELATED"/>
    <property type="match status" value="1"/>
</dbReference>
<protein>
    <submittedName>
        <fullName evidence="4">SDR family oxidoreductase</fullName>
    </submittedName>
</protein>
<organism evidence="4 5">
    <name type="scientific">Mycobacterium spongiae</name>
    <dbReference type="NCBI Taxonomy" id="886343"/>
    <lineage>
        <taxon>Bacteria</taxon>
        <taxon>Bacillati</taxon>
        <taxon>Actinomycetota</taxon>
        <taxon>Actinomycetes</taxon>
        <taxon>Mycobacteriales</taxon>
        <taxon>Mycobacteriaceae</taxon>
        <taxon>Mycobacterium</taxon>
    </lineage>
</organism>
<dbReference type="Proteomes" id="UP000682202">
    <property type="component" value="Chromosome"/>
</dbReference>